<sequence length="175" mass="19984">MTLSKPQPGEYLEHFGEYIREVPEGELISLLELQPEEAMLKLGTLSDEAGNYKYAEGKWSLKEVLGHITDTERVMSYRLLRIARGDKTPLPGFNEELFVNHANFERLSIQQLLKDFTMVRKATLSLIRQLDDEAWQRVGTASGGPVSSRALAYIIAGHAIHHFRIIRERYLIGQM</sequence>
<gene>
    <name evidence="2" type="ORF">GNP95_08100</name>
</gene>
<dbReference type="RefSeq" id="WP_155610351.1">
    <property type="nucleotide sequence ID" value="NZ_WNZW01000002.1"/>
</dbReference>
<dbReference type="Proteomes" id="UP000447876">
    <property type="component" value="Unassembled WGS sequence"/>
</dbReference>
<feature type="domain" description="DinB-like" evidence="1">
    <location>
        <begin position="42"/>
        <end position="166"/>
    </location>
</feature>
<dbReference type="AlphaFoldDB" id="A0A7X2Z018"/>
<dbReference type="Gene3D" id="1.20.120.450">
    <property type="entry name" value="dinb family like domain"/>
    <property type="match status" value="1"/>
</dbReference>
<evidence type="ECO:0000259" key="1">
    <source>
        <dbReference type="Pfam" id="PF12867"/>
    </source>
</evidence>
<dbReference type="InterPro" id="IPR034660">
    <property type="entry name" value="DinB/YfiT-like"/>
</dbReference>
<comment type="caution">
    <text evidence="2">The sequence shown here is derived from an EMBL/GenBank/DDBJ whole genome shotgun (WGS) entry which is preliminary data.</text>
</comment>
<dbReference type="OrthoDB" id="9793216at2"/>
<evidence type="ECO:0000313" key="2">
    <source>
        <dbReference type="EMBL" id="MUG44958.1"/>
    </source>
</evidence>
<proteinExistence type="predicted"/>
<accession>A0A7X2Z018</accession>
<evidence type="ECO:0000313" key="3">
    <source>
        <dbReference type="Proteomes" id="UP000447876"/>
    </source>
</evidence>
<dbReference type="InterPro" id="IPR024775">
    <property type="entry name" value="DinB-like"/>
</dbReference>
<dbReference type="SUPFAM" id="SSF109854">
    <property type="entry name" value="DinB/YfiT-like putative metalloenzymes"/>
    <property type="match status" value="1"/>
</dbReference>
<dbReference type="Pfam" id="PF12867">
    <property type="entry name" value="DinB_2"/>
    <property type="match status" value="1"/>
</dbReference>
<reference evidence="2 3" key="1">
    <citation type="submission" date="2019-11" db="EMBL/GenBank/DDBJ databases">
        <title>Draft genome sequences of five Paenibacillus species of dairy origin.</title>
        <authorList>
            <person name="Olajide A.M."/>
            <person name="Chen S."/>
            <person name="Lapointe G."/>
        </authorList>
    </citation>
    <scope>NUCLEOTIDE SEQUENCE [LARGE SCALE GENOMIC DNA]</scope>
    <source>
        <strain evidence="2 3">12CR55</strain>
    </source>
</reference>
<name>A0A7X2Z018_9BACL</name>
<protein>
    <submittedName>
        <fullName evidence="2">DinB family protein</fullName>
    </submittedName>
</protein>
<dbReference type="EMBL" id="WNZW01000002">
    <property type="protein sequence ID" value="MUG44958.1"/>
    <property type="molecule type" value="Genomic_DNA"/>
</dbReference>
<organism evidence="2 3">
    <name type="scientific">Paenibacillus woosongensis</name>
    <dbReference type="NCBI Taxonomy" id="307580"/>
    <lineage>
        <taxon>Bacteria</taxon>
        <taxon>Bacillati</taxon>
        <taxon>Bacillota</taxon>
        <taxon>Bacilli</taxon>
        <taxon>Bacillales</taxon>
        <taxon>Paenibacillaceae</taxon>
        <taxon>Paenibacillus</taxon>
    </lineage>
</organism>